<dbReference type="EMBL" id="FOES01000028">
    <property type="protein sequence ID" value="SEQ81758.1"/>
    <property type="molecule type" value="Genomic_DNA"/>
</dbReference>
<accession>A0A1H9J4P7</accession>
<keyword evidence="2" id="KW-1185">Reference proteome</keyword>
<evidence type="ECO:0000313" key="1">
    <source>
        <dbReference type="EMBL" id="SEQ81758.1"/>
    </source>
</evidence>
<dbReference type="AlphaFoldDB" id="A0A1H9J4P7"/>
<name>A0A1H9J4P7_9BACI</name>
<sequence>MNSKWLKRGTALVVLLFLIFFHIPVIQIETENQTYYLRSHSFTLTWIHSVEHEPWSEIYERQNDALVLTETYFKTFGAGVPSDGKIIKAEDGFVHMEVNRPMEKVSIVVSENVQTTIETSTKDIPLYELVENYSEVEITAQDFYLWNFLGGEFL</sequence>
<evidence type="ECO:0008006" key="3">
    <source>
        <dbReference type="Google" id="ProtNLM"/>
    </source>
</evidence>
<dbReference type="Proteomes" id="UP000199427">
    <property type="component" value="Unassembled WGS sequence"/>
</dbReference>
<reference evidence="1 2" key="1">
    <citation type="submission" date="2016-10" db="EMBL/GenBank/DDBJ databases">
        <authorList>
            <person name="de Groot N.N."/>
        </authorList>
    </citation>
    <scope>NUCLEOTIDE SEQUENCE [LARGE SCALE GENOMIC DNA]</scope>
    <source>
        <strain evidence="1 2">DSM 21633</strain>
    </source>
</reference>
<organism evidence="1 2">
    <name type="scientific">Piscibacillus halophilus</name>
    <dbReference type="NCBI Taxonomy" id="571933"/>
    <lineage>
        <taxon>Bacteria</taxon>
        <taxon>Bacillati</taxon>
        <taxon>Bacillota</taxon>
        <taxon>Bacilli</taxon>
        <taxon>Bacillales</taxon>
        <taxon>Bacillaceae</taxon>
        <taxon>Piscibacillus</taxon>
    </lineage>
</organism>
<dbReference type="OrthoDB" id="4411648at2"/>
<dbReference type="Pfam" id="PF08905">
    <property type="entry name" value="DUF1850"/>
    <property type="match status" value="1"/>
</dbReference>
<dbReference type="InterPro" id="IPR015001">
    <property type="entry name" value="DUF1850"/>
</dbReference>
<proteinExistence type="predicted"/>
<dbReference type="STRING" id="571933.SAMN05216362_12840"/>
<dbReference type="RefSeq" id="WP_091774426.1">
    <property type="nucleotide sequence ID" value="NZ_FOES01000028.1"/>
</dbReference>
<protein>
    <recommendedName>
        <fullName evidence="3">DUF1850 domain-containing protein</fullName>
    </recommendedName>
</protein>
<gene>
    <name evidence="1" type="ORF">SAMN05216362_12840</name>
</gene>
<evidence type="ECO:0000313" key="2">
    <source>
        <dbReference type="Proteomes" id="UP000199427"/>
    </source>
</evidence>